<feature type="transmembrane region" description="Helical" evidence="1">
    <location>
        <begin position="21"/>
        <end position="38"/>
    </location>
</feature>
<evidence type="ECO:0000313" key="4">
    <source>
        <dbReference type="Proteomes" id="UP001596958"/>
    </source>
</evidence>
<comment type="caution">
    <text evidence="3">The sequence shown here is derived from an EMBL/GenBank/DDBJ whole genome shotgun (WGS) entry which is preliminary data.</text>
</comment>
<dbReference type="InterPro" id="IPR010559">
    <property type="entry name" value="Sig_transdc_His_kin_internal"/>
</dbReference>
<accession>A0ABW2YYR1</accession>
<keyword evidence="1" id="KW-1133">Transmembrane helix</keyword>
<keyword evidence="4" id="KW-1185">Reference proteome</keyword>
<dbReference type="PANTHER" id="PTHR34220:SF7">
    <property type="entry name" value="SENSOR HISTIDINE KINASE YPDA"/>
    <property type="match status" value="1"/>
</dbReference>
<name>A0ABW2YYR1_9SPHI</name>
<gene>
    <name evidence="3" type="ORF">ACFQZS_10385</name>
</gene>
<dbReference type="EC" id="2.7.13.3" evidence="3"/>
<dbReference type="InterPro" id="IPR036890">
    <property type="entry name" value="HATPase_C_sf"/>
</dbReference>
<dbReference type="Gene3D" id="3.30.565.10">
    <property type="entry name" value="Histidine kinase-like ATPase, C-terminal domain"/>
    <property type="match status" value="1"/>
</dbReference>
<evidence type="ECO:0000259" key="2">
    <source>
        <dbReference type="Pfam" id="PF06580"/>
    </source>
</evidence>
<reference evidence="4" key="1">
    <citation type="journal article" date="2019" name="Int. J. Syst. Evol. Microbiol.">
        <title>The Global Catalogue of Microorganisms (GCM) 10K type strain sequencing project: providing services to taxonomists for standard genome sequencing and annotation.</title>
        <authorList>
            <consortium name="The Broad Institute Genomics Platform"/>
            <consortium name="The Broad Institute Genome Sequencing Center for Infectious Disease"/>
            <person name="Wu L."/>
            <person name="Ma J."/>
        </authorList>
    </citation>
    <scope>NUCLEOTIDE SEQUENCE [LARGE SCALE GENOMIC DNA]</scope>
    <source>
        <strain evidence="4">CCUG 63418</strain>
    </source>
</reference>
<feature type="domain" description="Signal transduction histidine kinase internal region" evidence="2">
    <location>
        <begin position="173"/>
        <end position="250"/>
    </location>
</feature>
<dbReference type="PANTHER" id="PTHR34220">
    <property type="entry name" value="SENSOR HISTIDINE KINASE YPDA"/>
    <property type="match status" value="1"/>
</dbReference>
<feature type="transmembrane region" description="Helical" evidence="1">
    <location>
        <begin position="122"/>
        <end position="143"/>
    </location>
</feature>
<proteinExistence type="predicted"/>
<organism evidence="3 4">
    <name type="scientific">Mucilaginibacter calamicampi</name>
    <dbReference type="NCBI Taxonomy" id="1302352"/>
    <lineage>
        <taxon>Bacteria</taxon>
        <taxon>Pseudomonadati</taxon>
        <taxon>Bacteroidota</taxon>
        <taxon>Sphingobacteriia</taxon>
        <taxon>Sphingobacteriales</taxon>
        <taxon>Sphingobacteriaceae</taxon>
        <taxon>Mucilaginibacter</taxon>
    </lineage>
</organism>
<keyword evidence="1" id="KW-0472">Membrane</keyword>
<keyword evidence="3" id="KW-0418">Kinase</keyword>
<evidence type="ECO:0000256" key="1">
    <source>
        <dbReference type="SAM" id="Phobius"/>
    </source>
</evidence>
<keyword evidence="3" id="KW-0808">Transferase</keyword>
<protein>
    <submittedName>
        <fullName evidence="3">Sensor histidine kinase</fullName>
        <ecNumber evidence="3">2.7.13.3</ecNumber>
    </submittedName>
</protein>
<dbReference type="EMBL" id="JBHTHU010000006">
    <property type="protein sequence ID" value="MFD0750552.1"/>
    <property type="molecule type" value="Genomic_DNA"/>
</dbReference>
<dbReference type="GO" id="GO:0004673">
    <property type="term" value="F:protein histidine kinase activity"/>
    <property type="evidence" value="ECO:0007669"/>
    <property type="project" value="UniProtKB-EC"/>
</dbReference>
<evidence type="ECO:0000313" key="3">
    <source>
        <dbReference type="EMBL" id="MFD0750552.1"/>
    </source>
</evidence>
<feature type="transmembrane region" description="Helical" evidence="1">
    <location>
        <begin position="50"/>
        <end position="75"/>
    </location>
</feature>
<dbReference type="RefSeq" id="WP_377099917.1">
    <property type="nucleotide sequence ID" value="NZ_JBHTHU010000006.1"/>
</dbReference>
<dbReference type="InterPro" id="IPR050640">
    <property type="entry name" value="Bact_2-comp_sensor_kinase"/>
</dbReference>
<dbReference type="Proteomes" id="UP001596958">
    <property type="component" value="Unassembled WGS sequence"/>
</dbReference>
<keyword evidence="1" id="KW-0812">Transmembrane</keyword>
<dbReference type="Pfam" id="PF06580">
    <property type="entry name" value="His_kinase"/>
    <property type="match status" value="1"/>
</dbReference>
<sequence length="360" mass="41212">MEGPGIALNQLHSARKGSLRNNVIHLGYWLLVTGFFIFDKRYLIYKASMPYFVACVTVRISLLMVVAYLNLQYFLPKYLLKKKYGAYCLAVLLSVIGYLAAQSLFDFYLYGYVIGPMPTSRLMAALSYNFFTTLWYLGVMLAIKLSLDWYGQQLIIQKITVENQRISLEKLNAEIEFLRAQVNPHFLFNILNNLYALTLKKSELAPDVVLKLSDMMEYMLYDSTDEKVSLEKEVNYLNNYISLERLRFSETAAIQLNINAELSGHEIAPLLLLPLVENAFKHGMSKQTEDNWLTVDIELVGSTLTVIIENAKPPAITKENRGGIGLNNLKKRLLLLYPDRHQLELNEKSNVFLAKLVLKL</sequence>
<feature type="transmembrane region" description="Helical" evidence="1">
    <location>
        <begin position="87"/>
        <end position="110"/>
    </location>
</feature>